<feature type="region of interest" description="Disordered" evidence="2">
    <location>
        <begin position="413"/>
        <end position="447"/>
    </location>
</feature>
<evidence type="ECO:0000256" key="1">
    <source>
        <dbReference type="SAM" id="Coils"/>
    </source>
</evidence>
<evidence type="ECO:0000256" key="2">
    <source>
        <dbReference type="SAM" id="MobiDB-lite"/>
    </source>
</evidence>
<proteinExistence type="predicted"/>
<keyword evidence="1" id="KW-0175">Coiled coil</keyword>
<evidence type="ECO:0000313" key="4">
    <source>
        <dbReference type="Proteomes" id="UP001178507"/>
    </source>
</evidence>
<feature type="non-terminal residue" evidence="3">
    <location>
        <position position="516"/>
    </location>
</feature>
<dbReference type="AlphaFoldDB" id="A0AA36MVQ6"/>
<keyword evidence="4" id="KW-1185">Reference proteome</keyword>
<evidence type="ECO:0000313" key="3">
    <source>
        <dbReference type="EMBL" id="CAJ1380643.1"/>
    </source>
</evidence>
<organism evidence="3 4">
    <name type="scientific">Effrenium voratum</name>
    <dbReference type="NCBI Taxonomy" id="2562239"/>
    <lineage>
        <taxon>Eukaryota</taxon>
        <taxon>Sar</taxon>
        <taxon>Alveolata</taxon>
        <taxon>Dinophyceae</taxon>
        <taxon>Suessiales</taxon>
        <taxon>Symbiodiniaceae</taxon>
        <taxon>Effrenium</taxon>
    </lineage>
</organism>
<protein>
    <submittedName>
        <fullName evidence="3">Uncharacterized protein</fullName>
    </submittedName>
</protein>
<comment type="caution">
    <text evidence="3">The sequence shown here is derived from an EMBL/GenBank/DDBJ whole genome shotgun (WGS) entry which is preliminary data.</text>
</comment>
<reference evidence="3" key="1">
    <citation type="submission" date="2023-08" db="EMBL/GenBank/DDBJ databases">
        <authorList>
            <person name="Chen Y."/>
            <person name="Shah S."/>
            <person name="Dougan E. K."/>
            <person name="Thang M."/>
            <person name="Chan C."/>
        </authorList>
    </citation>
    <scope>NUCLEOTIDE SEQUENCE</scope>
</reference>
<feature type="region of interest" description="Disordered" evidence="2">
    <location>
        <begin position="88"/>
        <end position="116"/>
    </location>
</feature>
<dbReference type="Proteomes" id="UP001178507">
    <property type="component" value="Unassembled WGS sequence"/>
</dbReference>
<sequence>KTWRQWRHEAKGCGGEWPAHVHSYGEAVVELMELITCSEQRGDLASVWGLPGEVGTHEADAADKAKLGDVPAWRAKRVSELQGKVVRILDDSDEEPPQKRLREAPRTPPRRVATSQPTPEFVRLQRGTTMELSPSFYEELHAVRAEAEAEAVEAMATSARGAELAEATGVAVVEMVEKEAAAAEVAVAEKAELAEATGVTAVAEKAKLAAATEVAVAEMAEKAKLAAAAEVAVAERAELAAATEVAVAEMAEKAKLAAATEVAELAEKVKLAAATEVAVAEMAEKAKPAADTEAVAEMAETDLAAALEMAAAERSELAEAMGVAVAAEKDLAPATEVAVTESLLAAAAADDRATQALGARPGGSRTNTIAYTKEPVFLAEVANKVCADLLAPSELDAASSSKALAETTLSKAQTQLKKRLGPKAAKKSKAKTAAQPKAKPKAKPKAMPTPYVMKRHKRKHFTAFAINLDKQIMQAQSNQINNAEALVADLTAKLNNEAIAVQEAISELTAAKARGG</sequence>
<accession>A0AA36MVQ6</accession>
<feature type="coiled-coil region" evidence="1">
    <location>
        <begin position="473"/>
        <end position="500"/>
    </location>
</feature>
<dbReference type="EMBL" id="CAUJNA010000734">
    <property type="protein sequence ID" value="CAJ1380643.1"/>
    <property type="molecule type" value="Genomic_DNA"/>
</dbReference>
<name>A0AA36MVQ6_9DINO</name>
<feature type="compositionally biased region" description="Basic and acidic residues" evidence="2">
    <location>
        <begin position="96"/>
        <end position="105"/>
    </location>
</feature>
<feature type="compositionally biased region" description="Basic residues" evidence="2">
    <location>
        <begin position="416"/>
        <end position="430"/>
    </location>
</feature>
<gene>
    <name evidence="3" type="ORF">EVOR1521_LOCUS8537</name>
</gene>